<comment type="caution">
    <text evidence="2">The sequence shown here is derived from an EMBL/GenBank/DDBJ whole genome shotgun (WGS) entry which is preliminary data.</text>
</comment>
<reference evidence="2" key="1">
    <citation type="submission" date="2024-01" db="EMBL/GenBank/DDBJ databases">
        <title>Bank of Algae and Cyanobacteria of the Azores (BACA) strain genomes.</title>
        <authorList>
            <person name="Luz R."/>
            <person name="Cordeiro R."/>
            <person name="Fonseca A."/>
            <person name="Goncalves V."/>
        </authorList>
    </citation>
    <scope>NUCLEOTIDE SEQUENCE</scope>
    <source>
        <strain evidence="2">BACA0141</strain>
    </source>
</reference>
<keyword evidence="3" id="KW-1185">Reference proteome</keyword>
<dbReference type="Proteomes" id="UP001333818">
    <property type="component" value="Unassembled WGS sequence"/>
</dbReference>
<keyword evidence="1" id="KW-0472">Membrane</keyword>
<dbReference type="InterPro" id="IPR035901">
    <property type="entry name" value="GIY-YIG_endonuc_sf"/>
</dbReference>
<keyword evidence="1" id="KW-1133">Transmembrane helix</keyword>
<dbReference type="CDD" id="cd00719">
    <property type="entry name" value="GIY-YIG_SF"/>
    <property type="match status" value="1"/>
</dbReference>
<protein>
    <submittedName>
        <fullName evidence="2">GIY-YIG nuclease family protein</fullName>
    </submittedName>
</protein>
<proteinExistence type="predicted"/>
<evidence type="ECO:0000313" key="2">
    <source>
        <dbReference type="EMBL" id="MEE3716980.1"/>
    </source>
</evidence>
<sequence>MLPSKSIHKLHELPTEAGVYYVTAFWLVFYVGQAKNLRNRWRKNHQRYNQFKLLAPFGRLHYKTMPASQIAAYEKAEIKHYKPVWNYSRVPDFFGLLTLFLGVWLRVIVYTLIVLALVAIAIYLIWFL</sequence>
<gene>
    <name evidence="2" type="ORF">V2H45_09510</name>
</gene>
<dbReference type="SUPFAM" id="SSF82771">
    <property type="entry name" value="GIY-YIG endonuclease"/>
    <property type="match status" value="1"/>
</dbReference>
<dbReference type="AlphaFoldDB" id="A0AAW9Q0K4"/>
<feature type="transmembrane region" description="Helical" evidence="1">
    <location>
        <begin position="20"/>
        <end position="37"/>
    </location>
</feature>
<evidence type="ECO:0000256" key="1">
    <source>
        <dbReference type="SAM" id="Phobius"/>
    </source>
</evidence>
<evidence type="ECO:0000313" key="3">
    <source>
        <dbReference type="Proteomes" id="UP001333818"/>
    </source>
</evidence>
<keyword evidence="1" id="KW-0812">Transmembrane</keyword>
<accession>A0AAW9Q0K4</accession>
<dbReference type="Gene3D" id="3.40.1440.10">
    <property type="entry name" value="GIY-YIG endonuclease"/>
    <property type="match status" value="1"/>
</dbReference>
<dbReference type="EMBL" id="JAZBJZ010000030">
    <property type="protein sequence ID" value="MEE3716980.1"/>
    <property type="molecule type" value="Genomic_DNA"/>
</dbReference>
<organism evidence="2 3">
    <name type="scientific">Tumidithrix elongata BACA0141</name>
    <dbReference type="NCBI Taxonomy" id="2716417"/>
    <lineage>
        <taxon>Bacteria</taxon>
        <taxon>Bacillati</taxon>
        <taxon>Cyanobacteriota</taxon>
        <taxon>Cyanophyceae</taxon>
        <taxon>Pseudanabaenales</taxon>
        <taxon>Pseudanabaenaceae</taxon>
        <taxon>Tumidithrix</taxon>
        <taxon>Tumidithrix elongata</taxon>
    </lineage>
</organism>
<feature type="transmembrane region" description="Helical" evidence="1">
    <location>
        <begin position="93"/>
        <end position="126"/>
    </location>
</feature>
<name>A0AAW9Q0K4_9CYAN</name>